<evidence type="ECO:0000313" key="1">
    <source>
        <dbReference type="EMBL" id="KAJ1353195.1"/>
    </source>
</evidence>
<dbReference type="Proteomes" id="UP001196413">
    <property type="component" value="Unassembled WGS sequence"/>
</dbReference>
<name>A0AAD5M8M6_PARTN</name>
<evidence type="ECO:0000313" key="2">
    <source>
        <dbReference type="Proteomes" id="UP001196413"/>
    </source>
</evidence>
<proteinExistence type="predicted"/>
<accession>A0AAD5M8M6</accession>
<protein>
    <submittedName>
        <fullName evidence="1">Uncharacterized protein</fullName>
    </submittedName>
</protein>
<comment type="caution">
    <text evidence="1">The sequence shown here is derived from an EMBL/GenBank/DDBJ whole genome shotgun (WGS) entry which is preliminary data.</text>
</comment>
<keyword evidence="2" id="KW-1185">Reference proteome</keyword>
<dbReference type="AlphaFoldDB" id="A0AAD5M8M6"/>
<dbReference type="EMBL" id="JAHQIW010001633">
    <property type="protein sequence ID" value="KAJ1353195.1"/>
    <property type="molecule type" value="Genomic_DNA"/>
</dbReference>
<sequence>MQGFLVFAQVTRLAAEGSVIDMIRHFLPQRFAEALCSLAGKRKALVNLTKY</sequence>
<organism evidence="1 2">
    <name type="scientific">Parelaphostrongylus tenuis</name>
    <name type="common">Meningeal worm</name>
    <dbReference type="NCBI Taxonomy" id="148309"/>
    <lineage>
        <taxon>Eukaryota</taxon>
        <taxon>Metazoa</taxon>
        <taxon>Ecdysozoa</taxon>
        <taxon>Nematoda</taxon>
        <taxon>Chromadorea</taxon>
        <taxon>Rhabditida</taxon>
        <taxon>Rhabditina</taxon>
        <taxon>Rhabditomorpha</taxon>
        <taxon>Strongyloidea</taxon>
        <taxon>Metastrongylidae</taxon>
        <taxon>Parelaphostrongylus</taxon>
    </lineage>
</organism>
<reference evidence="1" key="1">
    <citation type="submission" date="2021-06" db="EMBL/GenBank/DDBJ databases">
        <title>Parelaphostrongylus tenuis whole genome reference sequence.</title>
        <authorList>
            <person name="Garwood T.J."/>
            <person name="Larsen P.A."/>
            <person name="Fountain-Jones N.M."/>
            <person name="Garbe J.R."/>
            <person name="Macchietto M.G."/>
            <person name="Kania S.A."/>
            <person name="Gerhold R.W."/>
            <person name="Richards J.E."/>
            <person name="Wolf T.M."/>
        </authorList>
    </citation>
    <scope>NUCLEOTIDE SEQUENCE</scope>
    <source>
        <strain evidence="1">MNPRO001-30</strain>
        <tissue evidence="1">Meninges</tissue>
    </source>
</reference>
<gene>
    <name evidence="1" type="ORF">KIN20_009773</name>
</gene>